<dbReference type="AlphaFoldDB" id="X0ZEF1"/>
<protein>
    <submittedName>
        <fullName evidence="2">Uncharacterized protein</fullName>
    </submittedName>
</protein>
<gene>
    <name evidence="2" type="ORF">S01H4_17039</name>
</gene>
<reference evidence="2" key="1">
    <citation type="journal article" date="2014" name="Front. Microbiol.">
        <title>High frequency of phylogenetically diverse reductive dehalogenase-homologous genes in deep subseafloor sedimentary metagenomes.</title>
        <authorList>
            <person name="Kawai M."/>
            <person name="Futagami T."/>
            <person name="Toyoda A."/>
            <person name="Takaki Y."/>
            <person name="Nishi S."/>
            <person name="Hori S."/>
            <person name="Arai W."/>
            <person name="Tsubouchi T."/>
            <person name="Morono Y."/>
            <person name="Uchiyama I."/>
            <person name="Ito T."/>
            <person name="Fujiyama A."/>
            <person name="Inagaki F."/>
            <person name="Takami H."/>
        </authorList>
    </citation>
    <scope>NUCLEOTIDE SEQUENCE</scope>
    <source>
        <strain evidence="2">Expedition CK06-06</strain>
    </source>
</reference>
<comment type="caution">
    <text evidence="2">The sequence shown here is derived from an EMBL/GenBank/DDBJ whole genome shotgun (WGS) entry which is preliminary data.</text>
</comment>
<feature type="transmembrane region" description="Helical" evidence="1">
    <location>
        <begin position="12"/>
        <end position="32"/>
    </location>
</feature>
<evidence type="ECO:0000313" key="2">
    <source>
        <dbReference type="EMBL" id="GAG58708.1"/>
    </source>
</evidence>
<sequence length="265" mass="29148">MKKNPLVKRGLAIGIILLFISIIFIPSINFTVVRASNDGALVQVTIQAYGIKGFENTTVILTKQQYQNIEQCLDEFQTRLKQTSTRDKAIPLFKEALIQLNQNGLLPNEMDVVQAQKLVVEAYSKYNELPIFENIFHENNLQENQHNLFCFVSGVVLDGYATGPLGLIGGILALLIFPLQILGLILMGISEIIVTVLPFSIMQGITIFSANLTSLGLLGYKNHILPPHSGTGKIFGFNGIKITNIDTGEINLLGFALAVIDFSND</sequence>
<feature type="transmembrane region" description="Helical" evidence="1">
    <location>
        <begin position="165"/>
        <end position="189"/>
    </location>
</feature>
<feature type="transmembrane region" description="Helical" evidence="1">
    <location>
        <begin position="196"/>
        <end position="220"/>
    </location>
</feature>
<dbReference type="EMBL" id="BART01007492">
    <property type="protein sequence ID" value="GAG58708.1"/>
    <property type="molecule type" value="Genomic_DNA"/>
</dbReference>
<keyword evidence="1" id="KW-0812">Transmembrane</keyword>
<name>X0ZEF1_9ZZZZ</name>
<proteinExistence type="predicted"/>
<organism evidence="2">
    <name type="scientific">marine sediment metagenome</name>
    <dbReference type="NCBI Taxonomy" id="412755"/>
    <lineage>
        <taxon>unclassified sequences</taxon>
        <taxon>metagenomes</taxon>
        <taxon>ecological metagenomes</taxon>
    </lineage>
</organism>
<keyword evidence="1" id="KW-1133">Transmembrane helix</keyword>
<accession>X0ZEF1</accession>
<evidence type="ECO:0000256" key="1">
    <source>
        <dbReference type="SAM" id="Phobius"/>
    </source>
</evidence>
<keyword evidence="1" id="KW-0472">Membrane</keyword>